<keyword evidence="1" id="KW-0732">Signal</keyword>
<dbReference type="PANTHER" id="PTHR47791">
    <property type="entry name" value="MEIOTICALLY UP-REGULATED GENE 191 PROTEIN"/>
    <property type="match status" value="1"/>
</dbReference>
<keyword evidence="2" id="KW-0378">Hydrolase</keyword>
<dbReference type="PANTHER" id="PTHR47791:SF1">
    <property type="entry name" value="ENDO MANNANASE, GH76 FAMILY (EUROFUNG)"/>
    <property type="match status" value="1"/>
</dbReference>
<evidence type="ECO:0000256" key="1">
    <source>
        <dbReference type="SAM" id="SignalP"/>
    </source>
</evidence>
<dbReference type="SUPFAM" id="SSF48208">
    <property type="entry name" value="Six-hairpin glycosidases"/>
    <property type="match status" value="1"/>
</dbReference>
<reference evidence="2" key="1">
    <citation type="submission" date="2020-04" db="EMBL/GenBank/DDBJ databases">
        <title>Genome Assembly and Annotation of Botryosphaeria dothidea sdau 11-99, a Latent Pathogen of Apple Fruit Ring Rot in China.</title>
        <authorList>
            <person name="Yu C."/>
            <person name="Diao Y."/>
            <person name="Lu Q."/>
            <person name="Zhao J."/>
            <person name="Cui S."/>
            <person name="Peng C."/>
            <person name="He B."/>
            <person name="Liu H."/>
        </authorList>
    </citation>
    <scope>NUCLEOTIDE SEQUENCE [LARGE SCALE GENOMIC DNA]</scope>
    <source>
        <strain evidence="2">Sdau11-99</strain>
    </source>
</reference>
<dbReference type="GO" id="GO:0016787">
    <property type="term" value="F:hydrolase activity"/>
    <property type="evidence" value="ECO:0007669"/>
    <property type="project" value="UniProtKB-KW"/>
</dbReference>
<dbReference type="Gene3D" id="1.50.10.20">
    <property type="match status" value="1"/>
</dbReference>
<dbReference type="GO" id="GO:0005975">
    <property type="term" value="P:carbohydrate metabolic process"/>
    <property type="evidence" value="ECO:0007669"/>
    <property type="project" value="InterPro"/>
</dbReference>
<dbReference type="Pfam" id="PF03663">
    <property type="entry name" value="Glyco_hydro_76"/>
    <property type="match status" value="1"/>
</dbReference>
<protein>
    <submittedName>
        <fullName evidence="2">Glycoside hydrolase family 76 protein</fullName>
    </submittedName>
</protein>
<dbReference type="EMBL" id="WWBZ02000002">
    <property type="protein sequence ID" value="KAF4312671.1"/>
    <property type="molecule type" value="Genomic_DNA"/>
</dbReference>
<evidence type="ECO:0000313" key="2">
    <source>
        <dbReference type="EMBL" id="KAF4312671.1"/>
    </source>
</evidence>
<dbReference type="AlphaFoldDB" id="A0A8H4NB93"/>
<organism evidence="2 3">
    <name type="scientific">Botryosphaeria dothidea</name>
    <dbReference type="NCBI Taxonomy" id="55169"/>
    <lineage>
        <taxon>Eukaryota</taxon>
        <taxon>Fungi</taxon>
        <taxon>Dikarya</taxon>
        <taxon>Ascomycota</taxon>
        <taxon>Pezizomycotina</taxon>
        <taxon>Dothideomycetes</taxon>
        <taxon>Dothideomycetes incertae sedis</taxon>
        <taxon>Botryosphaeriales</taxon>
        <taxon>Botryosphaeriaceae</taxon>
        <taxon>Botryosphaeria</taxon>
    </lineage>
</organism>
<name>A0A8H4NB93_9PEZI</name>
<comment type="caution">
    <text evidence="2">The sequence shown here is derived from an EMBL/GenBank/DDBJ whole genome shotgun (WGS) entry which is preliminary data.</text>
</comment>
<accession>A0A8H4NB93</accession>
<dbReference type="InterPro" id="IPR053169">
    <property type="entry name" value="MUG_Protein"/>
</dbReference>
<dbReference type="InterPro" id="IPR005198">
    <property type="entry name" value="Glyco_hydro_76"/>
</dbReference>
<feature type="signal peptide" evidence="1">
    <location>
        <begin position="1"/>
        <end position="23"/>
    </location>
</feature>
<dbReference type="InterPro" id="IPR008928">
    <property type="entry name" value="6-hairpin_glycosidase_sf"/>
</dbReference>
<keyword evidence="3" id="KW-1185">Reference proteome</keyword>
<dbReference type="OrthoDB" id="9984024at2759"/>
<proteinExistence type="predicted"/>
<evidence type="ECO:0000313" key="3">
    <source>
        <dbReference type="Proteomes" id="UP000572817"/>
    </source>
</evidence>
<feature type="chain" id="PRO_5034643928" evidence="1">
    <location>
        <begin position="24"/>
        <end position="401"/>
    </location>
</feature>
<gene>
    <name evidence="2" type="ORF">GTA08_BOTSDO11896</name>
</gene>
<sequence>MSTFKYLFFMLSVISTVHHTVLSNKCTTPGNENAEKAYESAEVLQDLFYNETSGLYVGYNSTCNCTVNFWWNSANCITTLADLLAIDHDASSLVDPVFANTFVRAQEYNLQMTKLGPMRSCYWTWRWNCPYEPPVEEPTGFLNNYYDDEGWWGLAWIAVYDLTGEEKYLKTAAFIFNDMAFTGYNGTCGAMYWDKSHSYQNAITNELFLSLAAHLATRTANGDYYLGWALRQWTWFEGSGLINSQNLINDGLDNVTCENNGRATYTYNQGVILGGLVELNKASPNSTYLTIASSIAIAAITKLSNVNGILTEVNSNGSQDLGYDGPTFKGVFIRNLQLLQQATGNENFRSYVLAQADSIWEKDRSLANGTLGNVWDMYYGQDLPQGHCAAMDAIVAALAVS</sequence>
<dbReference type="Proteomes" id="UP000572817">
    <property type="component" value="Unassembled WGS sequence"/>
</dbReference>